<dbReference type="AlphaFoldDB" id="A0A7S4C4W7"/>
<evidence type="ECO:0000313" key="2">
    <source>
        <dbReference type="EMBL" id="CAE0787039.1"/>
    </source>
</evidence>
<dbReference type="InterPro" id="IPR001478">
    <property type="entry name" value="PDZ"/>
</dbReference>
<dbReference type="Gene3D" id="2.30.42.10">
    <property type="match status" value="1"/>
</dbReference>
<gene>
    <name evidence="2" type="ORF">PCAR00345_LOCUS39747</name>
</gene>
<feature type="domain" description="PDZ" evidence="1">
    <location>
        <begin position="10"/>
        <end position="76"/>
    </location>
</feature>
<protein>
    <recommendedName>
        <fullName evidence="1">PDZ domain-containing protein</fullName>
    </recommendedName>
</protein>
<dbReference type="EMBL" id="HBIZ01064544">
    <property type="protein sequence ID" value="CAE0787039.1"/>
    <property type="molecule type" value="Transcribed_RNA"/>
</dbReference>
<organism evidence="2">
    <name type="scientific">Chrysotila carterae</name>
    <name type="common">Marine alga</name>
    <name type="synonym">Syracosphaera carterae</name>
    <dbReference type="NCBI Taxonomy" id="13221"/>
    <lineage>
        <taxon>Eukaryota</taxon>
        <taxon>Haptista</taxon>
        <taxon>Haptophyta</taxon>
        <taxon>Prymnesiophyceae</taxon>
        <taxon>Isochrysidales</taxon>
        <taxon>Isochrysidaceae</taxon>
        <taxon>Chrysotila</taxon>
    </lineage>
</organism>
<dbReference type="SUPFAM" id="SSF50156">
    <property type="entry name" value="PDZ domain-like"/>
    <property type="match status" value="1"/>
</dbReference>
<dbReference type="Pfam" id="PF00595">
    <property type="entry name" value="PDZ"/>
    <property type="match status" value="1"/>
</dbReference>
<dbReference type="PROSITE" id="PS50106">
    <property type="entry name" value="PDZ"/>
    <property type="match status" value="1"/>
</dbReference>
<sequence length="107" mass="11509">MSATLVYDVSINVHKGQSGYGIYFAMKDGGGDIFVTKVDEGSEAQKAGVQIGDKLVAVSDLNKKLPVESPGQEVAVTTENYHKVLDLVRGMTYCCLKFLSKGAQAFM</sequence>
<dbReference type="InterPro" id="IPR036034">
    <property type="entry name" value="PDZ_sf"/>
</dbReference>
<accession>A0A7S4C4W7</accession>
<reference evidence="2" key="1">
    <citation type="submission" date="2021-01" db="EMBL/GenBank/DDBJ databases">
        <authorList>
            <person name="Corre E."/>
            <person name="Pelletier E."/>
            <person name="Niang G."/>
            <person name="Scheremetjew M."/>
            <person name="Finn R."/>
            <person name="Kale V."/>
            <person name="Holt S."/>
            <person name="Cochrane G."/>
            <person name="Meng A."/>
            <person name="Brown T."/>
            <person name="Cohen L."/>
        </authorList>
    </citation>
    <scope>NUCLEOTIDE SEQUENCE</scope>
    <source>
        <strain evidence="2">CCMP645</strain>
    </source>
</reference>
<name>A0A7S4C4W7_CHRCT</name>
<proteinExistence type="predicted"/>
<evidence type="ECO:0000259" key="1">
    <source>
        <dbReference type="PROSITE" id="PS50106"/>
    </source>
</evidence>